<organism evidence="1 2">
    <name type="scientific">Kineothrix sedimenti</name>
    <dbReference type="NCBI Taxonomy" id="3123317"/>
    <lineage>
        <taxon>Bacteria</taxon>
        <taxon>Bacillati</taxon>
        <taxon>Bacillota</taxon>
        <taxon>Clostridia</taxon>
        <taxon>Lachnospirales</taxon>
        <taxon>Lachnospiraceae</taxon>
        <taxon>Kineothrix</taxon>
    </lineage>
</organism>
<dbReference type="EMBL" id="CP146256">
    <property type="protein sequence ID" value="XAH73763.1"/>
    <property type="molecule type" value="Genomic_DNA"/>
</dbReference>
<gene>
    <name evidence="1" type="ORF">V6984_20025</name>
</gene>
<proteinExistence type="predicted"/>
<sequence>MISAENVLELRKKADEINTTFLNSMNTSQHIKECRTALFDASQHLLFLFNSNHFKSDIIPEQLSALVDICKLGISLSAGAAQTRIACQKGNGWEKIYPDIITQEERMKCIEIYDCLTGYVKEHDSAYVPPVLERVPPSSGELQSMQKLYFEQCAAISSKKQADSQKLNLLLGRRR</sequence>
<dbReference type="Proteomes" id="UP001451571">
    <property type="component" value="Chromosome"/>
</dbReference>
<evidence type="ECO:0000313" key="2">
    <source>
        <dbReference type="Proteomes" id="UP001451571"/>
    </source>
</evidence>
<name>A0ABZ3EU65_9FIRM</name>
<evidence type="ECO:0000313" key="1">
    <source>
        <dbReference type="EMBL" id="XAH73763.1"/>
    </source>
</evidence>
<accession>A0ABZ3EU65</accession>
<keyword evidence="2" id="KW-1185">Reference proteome</keyword>
<protein>
    <submittedName>
        <fullName evidence="1">Uncharacterized protein</fullName>
    </submittedName>
</protein>
<dbReference type="RefSeq" id="WP_342757364.1">
    <property type="nucleotide sequence ID" value="NZ_CP146256.1"/>
</dbReference>
<reference evidence="1 2" key="1">
    <citation type="submission" date="2024-02" db="EMBL/GenBank/DDBJ databases">
        <title>Bacterial strain from lacustrine sediment.</title>
        <authorList>
            <person name="Petit C."/>
            <person name="Fadhlaoui K."/>
        </authorList>
    </citation>
    <scope>NUCLEOTIDE SEQUENCE [LARGE SCALE GENOMIC DNA]</scope>
    <source>
        <strain evidence="1 2">IPX-CK</strain>
    </source>
</reference>